<feature type="region of interest" description="Disordered" evidence="8">
    <location>
        <begin position="133"/>
        <end position="180"/>
    </location>
</feature>
<dbReference type="PANTHER" id="PTHR16515:SF66">
    <property type="entry name" value="C2H2-TYPE DOMAIN-CONTAINING PROTEIN"/>
    <property type="match status" value="1"/>
</dbReference>
<keyword evidence="2" id="KW-0479">Metal-binding</keyword>
<evidence type="ECO:0000313" key="11">
    <source>
        <dbReference type="Proteomes" id="UP000708208"/>
    </source>
</evidence>
<comment type="subcellular location">
    <subcellularLocation>
        <location evidence="1">Nucleus</location>
    </subcellularLocation>
</comment>
<accession>A0A8J2JLS6</accession>
<keyword evidence="11" id="KW-1185">Reference proteome</keyword>
<proteinExistence type="predicted"/>
<feature type="compositionally biased region" description="Basic residues" evidence="8">
    <location>
        <begin position="142"/>
        <end position="160"/>
    </location>
</feature>
<dbReference type="GO" id="GO:0008270">
    <property type="term" value="F:zinc ion binding"/>
    <property type="evidence" value="ECO:0007669"/>
    <property type="project" value="UniProtKB-KW"/>
</dbReference>
<gene>
    <name evidence="10" type="ORF">AFUS01_LOCUS11200</name>
</gene>
<sequence>MMDGMEEESASNEINLKILHLAENTSDVKTRTRDTVSMVHVQTQTQDTAALVDVETQTTTGALMMDVSVQTYPESSISTRKKRKDVRSLDMNFACDQCMAKFTNNSHLTRHLKSVHAPSSRIPCRKCGKTFKNQRSLTSHQKLARCKGNKKKNVPKKKDRIKIEKTPNTKTKPAKPRMKK</sequence>
<comment type="caution">
    <text evidence="10">The sequence shown here is derived from an EMBL/GenBank/DDBJ whole genome shotgun (WGS) entry which is preliminary data.</text>
</comment>
<keyword evidence="5" id="KW-0862">Zinc</keyword>
<keyword evidence="3" id="KW-0677">Repeat</keyword>
<dbReference type="Pfam" id="PF00096">
    <property type="entry name" value="zf-C2H2"/>
    <property type="match status" value="2"/>
</dbReference>
<dbReference type="Proteomes" id="UP000708208">
    <property type="component" value="Unassembled WGS sequence"/>
</dbReference>
<evidence type="ECO:0000259" key="9">
    <source>
        <dbReference type="PROSITE" id="PS50157"/>
    </source>
</evidence>
<protein>
    <recommendedName>
        <fullName evidence="9">C2H2-type domain-containing protein</fullName>
    </recommendedName>
</protein>
<feature type="domain" description="C2H2-type" evidence="9">
    <location>
        <begin position="93"/>
        <end position="121"/>
    </location>
</feature>
<evidence type="ECO:0000256" key="6">
    <source>
        <dbReference type="ARBA" id="ARBA00023242"/>
    </source>
</evidence>
<evidence type="ECO:0000256" key="1">
    <source>
        <dbReference type="ARBA" id="ARBA00004123"/>
    </source>
</evidence>
<evidence type="ECO:0000313" key="10">
    <source>
        <dbReference type="EMBL" id="CAG7722023.1"/>
    </source>
</evidence>
<dbReference type="InterPro" id="IPR013087">
    <property type="entry name" value="Znf_C2H2_type"/>
</dbReference>
<name>A0A8J2JLS6_9HEXA</name>
<organism evidence="10 11">
    <name type="scientific">Allacma fusca</name>
    <dbReference type="NCBI Taxonomy" id="39272"/>
    <lineage>
        <taxon>Eukaryota</taxon>
        <taxon>Metazoa</taxon>
        <taxon>Ecdysozoa</taxon>
        <taxon>Arthropoda</taxon>
        <taxon>Hexapoda</taxon>
        <taxon>Collembola</taxon>
        <taxon>Symphypleona</taxon>
        <taxon>Sminthuridae</taxon>
        <taxon>Allacma</taxon>
    </lineage>
</organism>
<dbReference type="InterPro" id="IPR050331">
    <property type="entry name" value="Zinc_finger"/>
</dbReference>
<dbReference type="EMBL" id="CAJVCH010085446">
    <property type="protein sequence ID" value="CAG7722023.1"/>
    <property type="molecule type" value="Genomic_DNA"/>
</dbReference>
<dbReference type="PROSITE" id="PS00028">
    <property type="entry name" value="ZINC_FINGER_C2H2_1"/>
    <property type="match status" value="1"/>
</dbReference>
<evidence type="ECO:0000256" key="7">
    <source>
        <dbReference type="PROSITE-ProRule" id="PRU00042"/>
    </source>
</evidence>
<dbReference type="GO" id="GO:0005634">
    <property type="term" value="C:nucleus"/>
    <property type="evidence" value="ECO:0007669"/>
    <property type="project" value="UniProtKB-SubCell"/>
</dbReference>
<dbReference type="SMART" id="SM00355">
    <property type="entry name" value="ZnF_C2H2"/>
    <property type="match status" value="2"/>
</dbReference>
<dbReference type="PANTHER" id="PTHR16515">
    <property type="entry name" value="PR DOMAIN ZINC FINGER PROTEIN"/>
    <property type="match status" value="1"/>
</dbReference>
<evidence type="ECO:0000256" key="5">
    <source>
        <dbReference type="ARBA" id="ARBA00022833"/>
    </source>
</evidence>
<dbReference type="AlphaFoldDB" id="A0A8J2JLS6"/>
<evidence type="ECO:0000256" key="8">
    <source>
        <dbReference type="SAM" id="MobiDB-lite"/>
    </source>
</evidence>
<dbReference type="GO" id="GO:0010468">
    <property type="term" value="P:regulation of gene expression"/>
    <property type="evidence" value="ECO:0007669"/>
    <property type="project" value="TreeGrafter"/>
</dbReference>
<feature type="domain" description="C2H2-type" evidence="9">
    <location>
        <begin position="122"/>
        <end position="151"/>
    </location>
</feature>
<reference evidence="10" key="1">
    <citation type="submission" date="2021-06" db="EMBL/GenBank/DDBJ databases">
        <authorList>
            <person name="Hodson N. C."/>
            <person name="Mongue J. A."/>
            <person name="Jaron S. K."/>
        </authorList>
    </citation>
    <scope>NUCLEOTIDE SEQUENCE</scope>
</reference>
<evidence type="ECO:0000256" key="3">
    <source>
        <dbReference type="ARBA" id="ARBA00022737"/>
    </source>
</evidence>
<dbReference type="PROSITE" id="PS50157">
    <property type="entry name" value="ZINC_FINGER_C2H2_2"/>
    <property type="match status" value="2"/>
</dbReference>
<evidence type="ECO:0000256" key="2">
    <source>
        <dbReference type="ARBA" id="ARBA00022723"/>
    </source>
</evidence>
<keyword evidence="6" id="KW-0539">Nucleus</keyword>
<evidence type="ECO:0000256" key="4">
    <source>
        <dbReference type="ARBA" id="ARBA00022771"/>
    </source>
</evidence>
<keyword evidence="4 7" id="KW-0863">Zinc-finger</keyword>